<evidence type="ECO:0000313" key="2">
    <source>
        <dbReference type="Proteomes" id="UP000273966"/>
    </source>
</evidence>
<evidence type="ECO:0000313" key="1">
    <source>
        <dbReference type="EMBL" id="RSI29962.1"/>
    </source>
</evidence>
<gene>
    <name evidence="1" type="ORF">D8879_08525</name>
</gene>
<accession>A0AB74DJ35</accession>
<dbReference type="AlphaFoldDB" id="A0AB74DJ35"/>
<proteinExistence type="predicted"/>
<organism evidence="1 2">
    <name type="scientific">Streptococcus sanguinis</name>
    <dbReference type="NCBI Taxonomy" id="1305"/>
    <lineage>
        <taxon>Bacteria</taxon>
        <taxon>Bacillati</taxon>
        <taxon>Bacillota</taxon>
        <taxon>Bacilli</taxon>
        <taxon>Lactobacillales</taxon>
        <taxon>Streptococcaceae</taxon>
        <taxon>Streptococcus</taxon>
    </lineage>
</organism>
<evidence type="ECO:0008006" key="3">
    <source>
        <dbReference type="Google" id="ProtNLM"/>
    </source>
</evidence>
<dbReference type="Proteomes" id="UP000273966">
    <property type="component" value="Unassembled WGS sequence"/>
</dbReference>
<name>A0AB74DJ35_STRSA</name>
<protein>
    <recommendedName>
        <fullName evidence="3">Transposase</fullName>
    </recommendedName>
</protein>
<reference evidence="1 2" key="1">
    <citation type="submission" date="2018-11" db="EMBL/GenBank/DDBJ databases">
        <title>Species Designations Belie Phenotypic and Genotypic Heterogeneity in Oral Streptococci.</title>
        <authorList>
            <person name="Velsko I."/>
        </authorList>
    </citation>
    <scope>NUCLEOTIDE SEQUENCE [LARGE SCALE GENOMIC DNA]</scope>
    <source>
        <strain evidence="1 2">BCC16</strain>
    </source>
</reference>
<dbReference type="EMBL" id="RJMT01000009">
    <property type="protein sequence ID" value="RSI29962.1"/>
    <property type="molecule type" value="Genomic_DNA"/>
</dbReference>
<comment type="caution">
    <text evidence="1">The sequence shown here is derived from an EMBL/GenBank/DDBJ whole genome shotgun (WGS) entry which is preliminary data.</text>
</comment>
<sequence length="29" mass="3363">MSSRDKYTVELKPSVLIRILNKLTLTTQN</sequence>